<dbReference type="InterPro" id="IPR023795">
    <property type="entry name" value="Serpin_CS"/>
</dbReference>
<evidence type="ECO:0000259" key="8">
    <source>
        <dbReference type="SMART" id="SM00093"/>
    </source>
</evidence>
<dbReference type="Gene3D" id="2.30.39.10">
    <property type="entry name" value="Alpha-1-antitrypsin, domain 1"/>
    <property type="match status" value="1"/>
</dbReference>
<reference evidence="10" key="1">
    <citation type="submission" date="2025-08" db="UniProtKB">
        <authorList>
            <consortium name="RefSeq"/>
        </authorList>
    </citation>
    <scope>IDENTIFICATION</scope>
    <source>
        <tissue evidence="10">Blood</tissue>
    </source>
</reference>
<dbReference type="SUPFAM" id="SSF56574">
    <property type="entry name" value="Serpins"/>
    <property type="match status" value="1"/>
</dbReference>
<feature type="chain" id="PRO_5046611685" description="Plasminogen activator inhibitor 1" evidence="7">
    <location>
        <begin position="17"/>
        <end position="442"/>
    </location>
</feature>
<dbReference type="GeneID" id="136995197"/>
<keyword evidence="9" id="KW-1185">Reference proteome</keyword>
<evidence type="ECO:0000313" key="9">
    <source>
        <dbReference type="Proteomes" id="UP001652627"/>
    </source>
</evidence>
<dbReference type="Proteomes" id="UP001652627">
    <property type="component" value="Chromosome 40"/>
</dbReference>
<dbReference type="PANTHER" id="PTHR11461:SF49">
    <property type="entry name" value="PLASMINOGEN ACTIVATOR INHIBITOR 1"/>
    <property type="match status" value="1"/>
</dbReference>
<evidence type="ECO:0000256" key="6">
    <source>
        <dbReference type="SAM" id="MobiDB-lite"/>
    </source>
</evidence>
<organism evidence="9 10">
    <name type="scientific">Apteryx mantelli</name>
    <name type="common">North Island brown kiwi</name>
    <dbReference type="NCBI Taxonomy" id="2696672"/>
    <lineage>
        <taxon>Eukaryota</taxon>
        <taxon>Metazoa</taxon>
        <taxon>Chordata</taxon>
        <taxon>Craniata</taxon>
        <taxon>Vertebrata</taxon>
        <taxon>Euteleostomi</taxon>
        <taxon>Archelosauria</taxon>
        <taxon>Archosauria</taxon>
        <taxon>Dinosauria</taxon>
        <taxon>Saurischia</taxon>
        <taxon>Theropoda</taxon>
        <taxon>Coelurosauria</taxon>
        <taxon>Aves</taxon>
        <taxon>Palaeognathae</taxon>
        <taxon>Apterygiformes</taxon>
        <taxon>Apterygidae</taxon>
        <taxon>Apteryx</taxon>
    </lineage>
</organism>
<protein>
    <recommendedName>
        <fullName evidence="1">Plasminogen activator inhibitor 1</fullName>
    </recommendedName>
    <alternativeName>
        <fullName evidence="2">Endothelial plasminogen activator inhibitor</fullName>
    </alternativeName>
    <alternativeName>
        <fullName evidence="3">Serpin E1</fullName>
    </alternativeName>
</protein>
<feature type="region of interest" description="Disordered" evidence="6">
    <location>
        <begin position="416"/>
        <end position="442"/>
    </location>
</feature>
<feature type="domain" description="Serpin" evidence="8">
    <location>
        <begin position="39"/>
        <end position="397"/>
    </location>
</feature>
<dbReference type="InterPro" id="IPR023796">
    <property type="entry name" value="Serpin_dom"/>
</dbReference>
<dbReference type="PANTHER" id="PTHR11461">
    <property type="entry name" value="SERINE PROTEASE INHIBITOR, SERPIN"/>
    <property type="match status" value="1"/>
</dbReference>
<accession>A0ABM4G1M9</accession>
<evidence type="ECO:0000256" key="3">
    <source>
        <dbReference type="ARBA" id="ARBA00043166"/>
    </source>
</evidence>
<gene>
    <name evidence="10" type="primary">SERPINE1</name>
</gene>
<dbReference type="InterPro" id="IPR042185">
    <property type="entry name" value="Serpin_sf_2"/>
</dbReference>
<name>A0ABM4G1M9_9AVES</name>
<dbReference type="RefSeq" id="XP_067171112.1">
    <property type="nucleotide sequence ID" value="XM_067315011.1"/>
</dbReference>
<evidence type="ECO:0000256" key="4">
    <source>
        <dbReference type="ARBA" id="ARBA00066062"/>
    </source>
</evidence>
<dbReference type="SMART" id="SM00093">
    <property type="entry name" value="SERPIN"/>
    <property type="match status" value="1"/>
</dbReference>
<sequence>MQVALVALAWVALAWGVTAPTSGTPAGARVARLAADFGIRLFREAAGRRGDGNAAFSPHGAAAVLGALQLATAGPSRHQIEAAMGFGINEPGVALELRRLRKQLGGPGQRLAAAEGLFVARELALAPGVITRFVHTLGRRPAQVDFQQPQQARAILNAWVQNHTQGMIRDFLPPGAAGPGTRLVLATAVYFKGSWLQPFPAAATRRRLFHKADGSTAAVPMMEQTAKLNYGEFATPQGLDYDVVELPYHGGAVSMLVAAPARREAPLAALAGALDADLVAAWAANMTRVPRVLVLPRFSLETAWDLRASLKALGVRAVFEPEAADFTALSAEEPLFLAQALQKVRIEVNESGTEAASATAAVVHSRMAPLEILMDRPFLFIVRHNPTGPITLCGVNGGPINFLWGRWGPTTPYGSHHPMRSQRGATTPMWDQRGPINPVWSQ</sequence>
<dbReference type="InterPro" id="IPR036186">
    <property type="entry name" value="Serpin_sf"/>
</dbReference>
<evidence type="ECO:0000256" key="5">
    <source>
        <dbReference type="RuleBase" id="RU000411"/>
    </source>
</evidence>
<evidence type="ECO:0000313" key="10">
    <source>
        <dbReference type="RefSeq" id="XP_067171112.1"/>
    </source>
</evidence>
<evidence type="ECO:0000256" key="1">
    <source>
        <dbReference type="ARBA" id="ARBA00040523"/>
    </source>
</evidence>
<comment type="similarity">
    <text evidence="5">Belongs to the serpin family.</text>
</comment>
<dbReference type="Pfam" id="PF00079">
    <property type="entry name" value="Serpin"/>
    <property type="match status" value="1"/>
</dbReference>
<dbReference type="PROSITE" id="PS00284">
    <property type="entry name" value="SERPIN"/>
    <property type="match status" value="1"/>
</dbReference>
<comment type="subunit">
    <text evidence="4">Forms a heterodimer with TMPRSS7. Interacts with VTN. Binds LRP1B; binding is followed by internalization and degradation. Interacts with PPP1CB. In complex with PLAU/uPA, interacts with PLAUR/uPAR. Interacts with SORL1 and LRP1, either alone or in complex with PLAU; these interactions are abolished in the presence of LRPAP1/RAP. The ternary complex composed of PLAUR-PLAU-PAI1 also interacts with SORL1. Interacts with PLAT/tPA. Also interacts with SORL1, when complexed to PLAT/tPA.</text>
</comment>
<proteinExistence type="inferred from homology"/>
<feature type="signal peptide" evidence="7">
    <location>
        <begin position="1"/>
        <end position="16"/>
    </location>
</feature>
<evidence type="ECO:0000256" key="7">
    <source>
        <dbReference type="SAM" id="SignalP"/>
    </source>
</evidence>
<dbReference type="Gene3D" id="3.30.497.10">
    <property type="entry name" value="Antithrombin, subunit I, domain 2"/>
    <property type="match status" value="1"/>
</dbReference>
<evidence type="ECO:0000256" key="2">
    <source>
        <dbReference type="ARBA" id="ARBA00041825"/>
    </source>
</evidence>
<dbReference type="InterPro" id="IPR042178">
    <property type="entry name" value="Serpin_sf_1"/>
</dbReference>
<dbReference type="InterPro" id="IPR000215">
    <property type="entry name" value="Serpin_fam"/>
</dbReference>
<keyword evidence="7" id="KW-0732">Signal</keyword>